<dbReference type="Proteomes" id="UP001465755">
    <property type="component" value="Unassembled WGS sequence"/>
</dbReference>
<keyword evidence="2" id="KW-1185">Reference proteome</keyword>
<dbReference type="EMBL" id="JALJOQ010000063">
    <property type="protein sequence ID" value="KAK9803070.1"/>
    <property type="molecule type" value="Genomic_DNA"/>
</dbReference>
<name>A0AAW1P055_9CHLO</name>
<evidence type="ECO:0000313" key="2">
    <source>
        <dbReference type="Proteomes" id="UP001465755"/>
    </source>
</evidence>
<protein>
    <submittedName>
        <fullName evidence="1">Uncharacterized protein</fullName>
    </submittedName>
</protein>
<evidence type="ECO:0000313" key="1">
    <source>
        <dbReference type="EMBL" id="KAK9803070.1"/>
    </source>
</evidence>
<proteinExistence type="predicted"/>
<reference evidence="1 2" key="1">
    <citation type="journal article" date="2024" name="Nat. Commun.">
        <title>Phylogenomics reveals the evolutionary origins of lichenization in chlorophyte algae.</title>
        <authorList>
            <person name="Puginier C."/>
            <person name="Libourel C."/>
            <person name="Otte J."/>
            <person name="Skaloud P."/>
            <person name="Haon M."/>
            <person name="Grisel S."/>
            <person name="Petersen M."/>
            <person name="Berrin J.G."/>
            <person name="Delaux P.M."/>
            <person name="Dal Grande F."/>
            <person name="Keller J."/>
        </authorList>
    </citation>
    <scope>NUCLEOTIDE SEQUENCE [LARGE SCALE GENOMIC DNA]</scope>
    <source>
        <strain evidence="1 2">SAG 2036</strain>
    </source>
</reference>
<dbReference type="AlphaFoldDB" id="A0AAW1P055"/>
<gene>
    <name evidence="1" type="ORF">WJX73_006113</name>
</gene>
<organism evidence="1 2">
    <name type="scientific">Symbiochloris irregularis</name>
    <dbReference type="NCBI Taxonomy" id="706552"/>
    <lineage>
        <taxon>Eukaryota</taxon>
        <taxon>Viridiplantae</taxon>
        <taxon>Chlorophyta</taxon>
        <taxon>core chlorophytes</taxon>
        <taxon>Trebouxiophyceae</taxon>
        <taxon>Trebouxiales</taxon>
        <taxon>Trebouxiaceae</taxon>
        <taxon>Symbiochloris</taxon>
    </lineage>
</organism>
<sequence>MEAIVGTALSAVGSAATLGLQQYAASQKRQEEREAEQLALKKELDDPAEGTSTLINRLDYPIEGITSLLSV</sequence>
<accession>A0AAW1P055</accession>
<comment type="caution">
    <text evidence="1">The sequence shown here is derived from an EMBL/GenBank/DDBJ whole genome shotgun (WGS) entry which is preliminary data.</text>
</comment>